<gene>
    <name evidence="20" type="ORF">QR680_015364</name>
</gene>
<dbReference type="GO" id="GO:0004222">
    <property type="term" value="F:metalloendopeptidase activity"/>
    <property type="evidence" value="ECO:0007669"/>
    <property type="project" value="UniProtKB-UniRule"/>
</dbReference>
<dbReference type="InterPro" id="IPR006026">
    <property type="entry name" value="Peptidase_Metallo"/>
</dbReference>
<sequence>MQILLILFVAHFSYGQSHPEEIPLRGKELLRKSLPDFKDIDAVAELIAEQRKKVQQRLSHGQEEVDKEMSELIEEAKKLNPKPLPPDAPRSIAEINSELGLDEVLVEGDMLMSLNEAKKHFGVSGQRSKRQAYQGWDYPESLWSSGVYYTYSDDLNKKGREAVDSAIAFWQKNTCLRFQKVDDGQAPSNPLLTFFPGDGCYSKVGRDPRVQEQHVSIGPGCETVDTAAHEIGHALGFLHEQGRWDRDQYVRIDFEGIEKNESQNYDKIGKNENNNYGKQYDFRGIMHYTDDAFAKDSKSKVMFARNPAYQMSLGGEPLPTFGDIFEMNSMYSCYDRCKNSGTVCKNEGRPNPNNCGVCQCPSGFGGRDCSQRQPPSHGLRCGETLSATGAWQTLDIKKVVGSGEGRPPNRTDPAHCTWHITAPAGKRIMYVVLSMGIPDAKGDSLCYSLCFLGGLSIKGIEKTWIPEGMRVCCKSQLNNPQTTASNLLVIQPWNTLVYTDFKLIYITVDGAEGGGPKSTPPTQKTRPTQRTTTTTTRRPATRRCRFNYQILSSDGSRCYTLHSSEMPYQGANNVCNKNRQGSISMTEPSQDEANLRRIFARNNRTQTYWRKVYRNNVCGIYNLRTNKTEYVWCSDTNERAAFICEAPSVRS</sequence>
<feature type="active site" evidence="14">
    <location>
        <position position="230"/>
    </location>
</feature>
<reference evidence="20" key="1">
    <citation type="submission" date="2023-06" db="EMBL/GenBank/DDBJ databases">
        <title>Genomic analysis of the entomopathogenic nematode Steinernema hermaphroditum.</title>
        <authorList>
            <person name="Schwarz E.M."/>
            <person name="Heppert J.K."/>
            <person name="Baniya A."/>
            <person name="Schwartz H.T."/>
            <person name="Tan C.-H."/>
            <person name="Antoshechkin I."/>
            <person name="Sternberg P.W."/>
            <person name="Goodrich-Blair H."/>
            <person name="Dillman A.R."/>
        </authorList>
    </citation>
    <scope>NUCLEOTIDE SEQUENCE</scope>
    <source>
        <strain evidence="20">PS9179</strain>
        <tissue evidence="20">Whole animal</tissue>
    </source>
</reference>
<comment type="caution">
    <text evidence="13">Lacks conserved residue(s) required for the propagation of feature annotation.</text>
</comment>
<evidence type="ECO:0000256" key="13">
    <source>
        <dbReference type="PROSITE-ProRule" id="PRU00059"/>
    </source>
</evidence>
<proteinExistence type="predicted"/>
<feature type="binding site" evidence="14">
    <location>
        <position position="239"/>
    </location>
    <ligand>
        <name>Zn(2+)</name>
        <dbReference type="ChEBI" id="CHEBI:29105"/>
        <note>catalytic</note>
    </ligand>
</feature>
<dbReference type="InterPro" id="IPR017050">
    <property type="entry name" value="Metallopeptidase_nem"/>
</dbReference>
<dbReference type="PROSITE" id="PS51864">
    <property type="entry name" value="ASTACIN"/>
    <property type="match status" value="1"/>
</dbReference>
<keyword evidence="21" id="KW-1185">Reference proteome</keyword>
<dbReference type="EMBL" id="JAUCMV010000004">
    <property type="protein sequence ID" value="KAK0400643.1"/>
    <property type="molecule type" value="Genomic_DNA"/>
</dbReference>
<evidence type="ECO:0000256" key="5">
    <source>
        <dbReference type="ARBA" id="ARBA00022723"/>
    </source>
</evidence>
<evidence type="ECO:0000256" key="12">
    <source>
        <dbReference type="PIRNR" id="PIRNR036365"/>
    </source>
</evidence>
<evidence type="ECO:0000256" key="16">
    <source>
        <dbReference type="SAM" id="MobiDB-lite"/>
    </source>
</evidence>
<evidence type="ECO:0000259" key="19">
    <source>
        <dbReference type="PROSITE" id="PS51864"/>
    </source>
</evidence>
<dbReference type="PIRSF" id="PIRSF036365">
    <property type="entry name" value="Astacin_nematoda"/>
    <property type="match status" value="1"/>
</dbReference>
<evidence type="ECO:0000256" key="10">
    <source>
        <dbReference type="ARBA" id="ARBA00023157"/>
    </source>
</evidence>
<evidence type="ECO:0000256" key="7">
    <source>
        <dbReference type="ARBA" id="ARBA00022801"/>
    </source>
</evidence>
<feature type="binding site" evidence="14">
    <location>
        <position position="233"/>
    </location>
    <ligand>
        <name>Zn(2+)</name>
        <dbReference type="ChEBI" id="CHEBI:29105"/>
        <note>catalytic</note>
    </ligand>
</feature>
<feature type="binding site" evidence="14">
    <location>
        <position position="229"/>
    </location>
    <ligand>
        <name>Zn(2+)</name>
        <dbReference type="ChEBI" id="CHEBI:29105"/>
        <note>catalytic</note>
    </ligand>
</feature>
<dbReference type="CDD" id="cd04280">
    <property type="entry name" value="ZnMc_astacin_like"/>
    <property type="match status" value="1"/>
</dbReference>
<keyword evidence="5 14" id="KW-0479">Metal-binding</keyword>
<feature type="domain" description="CUB" evidence="18">
    <location>
        <begin position="381"/>
        <end position="508"/>
    </location>
</feature>
<keyword evidence="2 12" id="KW-0964">Secreted</keyword>
<evidence type="ECO:0000256" key="8">
    <source>
        <dbReference type="ARBA" id="ARBA00022833"/>
    </source>
</evidence>
<evidence type="ECO:0000256" key="17">
    <source>
        <dbReference type="SAM" id="SignalP"/>
    </source>
</evidence>
<dbReference type="GO" id="GO:0008270">
    <property type="term" value="F:zinc ion binding"/>
    <property type="evidence" value="ECO:0007669"/>
    <property type="project" value="UniProtKB-UniRule"/>
</dbReference>
<keyword evidence="9 14" id="KW-0482">Metalloprotease</keyword>
<dbReference type="InterPro" id="IPR035914">
    <property type="entry name" value="Sperma_CUB_dom_sf"/>
</dbReference>
<feature type="compositionally biased region" description="Low complexity" evidence="16">
    <location>
        <begin position="520"/>
        <end position="538"/>
    </location>
</feature>
<keyword evidence="7 14" id="KW-0378">Hydrolase</keyword>
<organism evidence="20 21">
    <name type="scientific">Steinernema hermaphroditum</name>
    <dbReference type="NCBI Taxonomy" id="289476"/>
    <lineage>
        <taxon>Eukaryota</taxon>
        <taxon>Metazoa</taxon>
        <taxon>Ecdysozoa</taxon>
        <taxon>Nematoda</taxon>
        <taxon>Chromadorea</taxon>
        <taxon>Rhabditida</taxon>
        <taxon>Tylenchina</taxon>
        <taxon>Panagrolaimomorpha</taxon>
        <taxon>Strongyloidoidea</taxon>
        <taxon>Steinernematidae</taxon>
        <taxon>Steinernema</taxon>
    </lineage>
</organism>
<dbReference type="Gene3D" id="3.40.390.10">
    <property type="entry name" value="Collagenase (Catalytic Domain)"/>
    <property type="match status" value="1"/>
</dbReference>
<dbReference type="PRINTS" id="PR00480">
    <property type="entry name" value="ASTACIN"/>
</dbReference>
<evidence type="ECO:0000256" key="15">
    <source>
        <dbReference type="RuleBase" id="RU361183"/>
    </source>
</evidence>
<name>A0AA39H7F8_9BILA</name>
<comment type="subcellular location">
    <subcellularLocation>
        <location evidence="1 12">Secreted</location>
    </subcellularLocation>
</comment>
<evidence type="ECO:0000313" key="21">
    <source>
        <dbReference type="Proteomes" id="UP001175271"/>
    </source>
</evidence>
<dbReference type="PROSITE" id="PS01180">
    <property type="entry name" value="CUB"/>
    <property type="match status" value="1"/>
</dbReference>
<evidence type="ECO:0000256" key="4">
    <source>
        <dbReference type="ARBA" id="ARBA00022670"/>
    </source>
</evidence>
<keyword evidence="10" id="KW-1015">Disulfide bond</keyword>
<dbReference type="InterPro" id="IPR034035">
    <property type="entry name" value="Astacin-like_dom"/>
</dbReference>
<feature type="domain" description="Peptidase M12A" evidence="19">
    <location>
        <begin position="131"/>
        <end position="334"/>
    </location>
</feature>
<dbReference type="InterPro" id="IPR000742">
    <property type="entry name" value="EGF"/>
</dbReference>
<evidence type="ECO:0000256" key="3">
    <source>
        <dbReference type="ARBA" id="ARBA00022536"/>
    </source>
</evidence>
<dbReference type="PANTHER" id="PTHR10127:SF780">
    <property type="entry name" value="METALLOENDOPEPTIDASE"/>
    <property type="match status" value="1"/>
</dbReference>
<keyword evidence="8 14" id="KW-0862">Zinc</keyword>
<comment type="cofactor">
    <cofactor evidence="14 15">
        <name>Zn(2+)</name>
        <dbReference type="ChEBI" id="CHEBI:29105"/>
    </cofactor>
    <text evidence="14 15">Binds 1 zinc ion per subunit.</text>
</comment>
<dbReference type="SMART" id="SM00235">
    <property type="entry name" value="ZnMc"/>
    <property type="match status" value="1"/>
</dbReference>
<comment type="caution">
    <text evidence="20">The sequence shown here is derived from an EMBL/GenBank/DDBJ whole genome shotgun (WGS) entry which is preliminary data.</text>
</comment>
<dbReference type="SUPFAM" id="SSF56436">
    <property type="entry name" value="C-type lectin-like"/>
    <property type="match status" value="1"/>
</dbReference>
<dbReference type="SUPFAM" id="SSF55486">
    <property type="entry name" value="Metalloproteases ('zincins'), catalytic domain"/>
    <property type="match status" value="1"/>
</dbReference>
<protein>
    <recommendedName>
        <fullName evidence="12">Zinc metalloproteinase</fullName>
    </recommendedName>
</protein>
<dbReference type="PROSITE" id="PS00022">
    <property type="entry name" value="EGF_1"/>
    <property type="match status" value="1"/>
</dbReference>
<keyword evidence="3" id="KW-0245">EGF-like domain</keyword>
<feature type="chain" id="PRO_5041306744" description="Zinc metalloproteinase" evidence="17">
    <location>
        <begin position="16"/>
        <end position="651"/>
    </location>
</feature>
<dbReference type="GO" id="GO:0018996">
    <property type="term" value="P:molting cycle, collagen and cuticulin-based cuticle"/>
    <property type="evidence" value="ECO:0007669"/>
    <property type="project" value="InterPro"/>
</dbReference>
<keyword evidence="6 17" id="KW-0732">Signal</keyword>
<evidence type="ECO:0000256" key="9">
    <source>
        <dbReference type="ARBA" id="ARBA00023049"/>
    </source>
</evidence>
<dbReference type="GO" id="GO:0006508">
    <property type="term" value="P:proteolysis"/>
    <property type="evidence" value="ECO:0007669"/>
    <property type="project" value="UniProtKB-KW"/>
</dbReference>
<feature type="signal peptide" evidence="17">
    <location>
        <begin position="1"/>
        <end position="15"/>
    </location>
</feature>
<dbReference type="PROSITE" id="PS01186">
    <property type="entry name" value="EGF_2"/>
    <property type="match status" value="1"/>
</dbReference>
<dbReference type="SUPFAM" id="SSF49854">
    <property type="entry name" value="Spermadhesin, CUB domain"/>
    <property type="match status" value="1"/>
</dbReference>
<dbReference type="PANTHER" id="PTHR10127">
    <property type="entry name" value="DISCOIDIN, CUB, EGF, LAMININ , AND ZINC METALLOPROTEASE DOMAIN CONTAINING"/>
    <property type="match status" value="1"/>
</dbReference>
<dbReference type="InterPro" id="IPR016187">
    <property type="entry name" value="CTDL_fold"/>
</dbReference>
<dbReference type="InterPro" id="IPR000859">
    <property type="entry name" value="CUB_dom"/>
</dbReference>
<dbReference type="InterPro" id="IPR001506">
    <property type="entry name" value="Peptidase_M12A"/>
</dbReference>
<feature type="region of interest" description="Disordered" evidence="16">
    <location>
        <begin position="512"/>
        <end position="538"/>
    </location>
</feature>
<dbReference type="InterPro" id="IPR024079">
    <property type="entry name" value="MetalloPept_cat_dom_sf"/>
</dbReference>
<evidence type="ECO:0000256" key="11">
    <source>
        <dbReference type="ARBA" id="ARBA00023180"/>
    </source>
</evidence>
<keyword evidence="11" id="KW-0325">Glycoprotein</keyword>
<dbReference type="Pfam" id="PF01400">
    <property type="entry name" value="Astacin"/>
    <property type="match status" value="1"/>
</dbReference>
<dbReference type="GO" id="GO:0005576">
    <property type="term" value="C:extracellular region"/>
    <property type="evidence" value="ECO:0007669"/>
    <property type="project" value="UniProtKB-SubCell"/>
</dbReference>
<accession>A0AA39H7F8</accession>
<dbReference type="Proteomes" id="UP001175271">
    <property type="component" value="Unassembled WGS sequence"/>
</dbReference>
<keyword evidence="4 14" id="KW-0645">Protease</keyword>
<evidence type="ECO:0000256" key="6">
    <source>
        <dbReference type="ARBA" id="ARBA00022729"/>
    </source>
</evidence>
<evidence type="ECO:0000259" key="18">
    <source>
        <dbReference type="PROSITE" id="PS01180"/>
    </source>
</evidence>
<dbReference type="AlphaFoldDB" id="A0AA39H7F8"/>
<evidence type="ECO:0000256" key="1">
    <source>
        <dbReference type="ARBA" id="ARBA00004613"/>
    </source>
</evidence>
<evidence type="ECO:0000313" key="20">
    <source>
        <dbReference type="EMBL" id="KAK0400643.1"/>
    </source>
</evidence>
<evidence type="ECO:0000256" key="2">
    <source>
        <dbReference type="ARBA" id="ARBA00022525"/>
    </source>
</evidence>
<evidence type="ECO:0000256" key="14">
    <source>
        <dbReference type="PROSITE-ProRule" id="PRU01211"/>
    </source>
</evidence>